<evidence type="ECO:0000313" key="1">
    <source>
        <dbReference type="EMBL" id="KZD95262.1"/>
    </source>
</evidence>
<protein>
    <submittedName>
        <fullName evidence="1">Gifsy-2 prophage protein</fullName>
    </submittedName>
</protein>
<comment type="caution">
    <text evidence="1">The sequence shown here is derived from an EMBL/GenBank/DDBJ whole genome shotgun (WGS) entry which is preliminary data.</text>
</comment>
<proteinExistence type="predicted"/>
<sequence length="47" mass="5388">MDPITGIIPPWANDEKIGYKMINTRAETLSEKPSFRKPLVSKRMETP</sequence>
<dbReference type="GO" id="GO:0003697">
    <property type="term" value="F:single-stranded DNA binding"/>
    <property type="evidence" value="ECO:0007669"/>
    <property type="project" value="InterPro"/>
</dbReference>
<dbReference type="Gene3D" id="3.90.1680.10">
    <property type="entry name" value="SOS response associated peptidase-like"/>
    <property type="match status" value="1"/>
</dbReference>
<dbReference type="EMBL" id="LJZV01000001">
    <property type="protein sequence ID" value="KZD95262.1"/>
    <property type="molecule type" value="Genomic_DNA"/>
</dbReference>
<dbReference type="InterPro" id="IPR003738">
    <property type="entry name" value="SRAP"/>
</dbReference>
<evidence type="ECO:0000313" key="2">
    <source>
        <dbReference type="Proteomes" id="UP000076442"/>
    </source>
</evidence>
<dbReference type="InterPro" id="IPR036590">
    <property type="entry name" value="SRAP-like"/>
</dbReference>
<dbReference type="Pfam" id="PF02586">
    <property type="entry name" value="SRAP"/>
    <property type="match status" value="1"/>
</dbReference>
<accession>A0AAP1E6P7</accession>
<name>A0AAP1E6P7_BACIU</name>
<dbReference type="GO" id="GO:0106300">
    <property type="term" value="P:protein-DNA covalent cross-linking repair"/>
    <property type="evidence" value="ECO:0007669"/>
    <property type="project" value="InterPro"/>
</dbReference>
<dbReference type="Proteomes" id="UP000076442">
    <property type="component" value="Unassembled WGS sequence"/>
</dbReference>
<gene>
    <name evidence="1" type="ORF">B4122_0234</name>
</gene>
<dbReference type="AlphaFoldDB" id="A0AAP1E6P7"/>
<dbReference type="SUPFAM" id="SSF143081">
    <property type="entry name" value="BB1717-like"/>
    <property type="match status" value="1"/>
</dbReference>
<reference evidence="1 2" key="1">
    <citation type="submission" date="2015-09" db="EMBL/GenBank/DDBJ databases">
        <title>Spore heat resistance.</title>
        <authorList>
            <person name="Boekhorst J."/>
            <person name="Berendsen E.M."/>
            <person name="Wells-Bennik M.H."/>
            <person name="Kuipers O.P."/>
        </authorList>
    </citation>
    <scope>NUCLEOTIDE SEQUENCE [LARGE SCALE GENOMIC DNA]</scope>
    <source>
        <strain evidence="1 2">B4122</strain>
    </source>
</reference>
<organism evidence="1 2">
    <name type="scientific">Bacillus subtilis</name>
    <dbReference type="NCBI Taxonomy" id="1423"/>
    <lineage>
        <taxon>Bacteria</taxon>
        <taxon>Bacillati</taxon>
        <taxon>Bacillota</taxon>
        <taxon>Bacilli</taxon>
        <taxon>Bacillales</taxon>
        <taxon>Bacillaceae</taxon>
        <taxon>Bacillus</taxon>
    </lineage>
</organism>